<dbReference type="Pfam" id="PF12640">
    <property type="entry name" value="UPF0489"/>
    <property type="match status" value="1"/>
</dbReference>
<dbReference type="InterPro" id="IPR024131">
    <property type="entry name" value="UPF0489"/>
</dbReference>
<organism evidence="1 2">
    <name type="scientific">Acidovorax benzenivorans</name>
    <dbReference type="NCBI Taxonomy" id="2987520"/>
    <lineage>
        <taxon>Bacteria</taxon>
        <taxon>Pseudomonadati</taxon>
        <taxon>Pseudomonadota</taxon>
        <taxon>Betaproteobacteria</taxon>
        <taxon>Burkholderiales</taxon>
        <taxon>Comamonadaceae</taxon>
        <taxon>Acidovorax</taxon>
    </lineage>
</organism>
<name>A0ABT5RZU5_9BURK</name>
<comment type="caution">
    <text evidence="1">The sequence shown here is derived from an EMBL/GenBank/DDBJ whole genome shotgun (WGS) entry which is preliminary data.</text>
</comment>
<keyword evidence="2" id="KW-1185">Reference proteome</keyword>
<protein>
    <submittedName>
        <fullName evidence="1">UPF0489 family protein</fullName>
    </submittedName>
</protein>
<accession>A0ABT5RZU5</accession>
<evidence type="ECO:0000313" key="2">
    <source>
        <dbReference type="Proteomes" id="UP001148932"/>
    </source>
</evidence>
<reference evidence="1" key="1">
    <citation type="submission" date="2022-10" db="EMBL/GenBank/DDBJ databases">
        <title>Description of microaerobic benzene degrading bacteria.</title>
        <authorList>
            <person name="Bedics A."/>
            <person name="Tancsics A."/>
            <person name="Banerjee S."/>
        </authorList>
    </citation>
    <scope>NUCLEOTIDE SEQUENCE</scope>
    <source>
        <strain evidence="1">D2M1</strain>
    </source>
</reference>
<dbReference type="Proteomes" id="UP001148932">
    <property type="component" value="Unassembled WGS sequence"/>
</dbReference>
<dbReference type="EMBL" id="JAPCKI010000011">
    <property type="protein sequence ID" value="MDD2179217.1"/>
    <property type="molecule type" value="Genomic_DNA"/>
</dbReference>
<proteinExistence type="predicted"/>
<dbReference type="RefSeq" id="WP_274112328.1">
    <property type="nucleotide sequence ID" value="NZ_JAPCKI010000011.1"/>
</dbReference>
<evidence type="ECO:0000313" key="1">
    <source>
        <dbReference type="EMBL" id="MDD2179217.1"/>
    </source>
</evidence>
<sequence>MNQNFLWQSDNVPLYVMDNHRAALWCWLRHIEQERALRLLHIDAHYDTLYSDFEIWEPQCPPLGGMSIEDYLALKRQDIDAYLIRWDTYMALFLERSGPLLKRVLCATHRIGDEPRRPVACLWQEPGAEDLISDTAWWLQEGDDPWIVNVDLDYFFCRTHDDATIQMLSDAYVDALFGAMRPALENGRIAALTLCLSPDEILTGGWPPVVALCERACAALGVNFLLPP</sequence>
<gene>
    <name evidence="1" type="ORF">OIN59_17405</name>
</gene>